<dbReference type="Pfam" id="PF12833">
    <property type="entry name" value="HTH_18"/>
    <property type="match status" value="1"/>
</dbReference>
<dbReference type="PANTHER" id="PTHR20858:SF17">
    <property type="entry name" value="HYDROXYMETHYLPYRIMIDINE_PHOSPHOMETHYLPYRIMIDINE KINASE THI20-RELATED"/>
    <property type="match status" value="1"/>
</dbReference>
<dbReference type="InterPro" id="IPR009057">
    <property type="entry name" value="Homeodomain-like_sf"/>
</dbReference>
<protein>
    <recommendedName>
        <fullName evidence="2">hydroxymethylpyrimidine kinase</fullName>
        <ecNumber evidence="2">2.7.1.49</ecNumber>
    </recommendedName>
</protein>
<dbReference type="Gene3D" id="3.40.1190.20">
    <property type="match status" value="1"/>
</dbReference>
<dbReference type="GO" id="GO:0008972">
    <property type="term" value="F:phosphomethylpyrimidine kinase activity"/>
    <property type="evidence" value="ECO:0007669"/>
    <property type="project" value="InterPro"/>
</dbReference>
<evidence type="ECO:0000313" key="7">
    <source>
        <dbReference type="EMBL" id="AIF26601.1"/>
    </source>
</evidence>
<dbReference type="CDD" id="cd01169">
    <property type="entry name" value="HMPP_kinase"/>
    <property type="match status" value="1"/>
</dbReference>
<feature type="region of interest" description="Disordered" evidence="5">
    <location>
        <begin position="351"/>
        <end position="370"/>
    </location>
</feature>
<dbReference type="InterPro" id="IPR013749">
    <property type="entry name" value="PM/HMP-P_kinase-1"/>
</dbReference>
<proteinExistence type="predicted"/>
<organism evidence="7">
    <name type="scientific">uncultured bacterium fosmid pJB69A5</name>
    <dbReference type="NCBI Taxonomy" id="1478067"/>
    <lineage>
        <taxon>Bacteria</taxon>
        <taxon>environmental samples</taxon>
    </lineage>
</organism>
<keyword evidence="4" id="KW-0804">Transcription</keyword>
<dbReference type="PROSITE" id="PS01124">
    <property type="entry name" value="HTH_ARAC_FAMILY_2"/>
    <property type="match status" value="1"/>
</dbReference>
<dbReference type="InterPro" id="IPR029056">
    <property type="entry name" value="Ribokinase-like"/>
</dbReference>
<evidence type="ECO:0000256" key="1">
    <source>
        <dbReference type="ARBA" id="ARBA00004948"/>
    </source>
</evidence>
<evidence type="ECO:0000256" key="4">
    <source>
        <dbReference type="ARBA" id="ARBA00023163"/>
    </source>
</evidence>
<comment type="pathway">
    <text evidence="1">Cofactor biosynthesis; thiamine diphosphate biosynthesis.</text>
</comment>
<dbReference type="Gene3D" id="1.10.10.60">
    <property type="entry name" value="Homeodomain-like"/>
    <property type="match status" value="1"/>
</dbReference>
<accession>A0A0H3U7X9</accession>
<keyword evidence="3" id="KW-0805">Transcription regulation</keyword>
<keyword evidence="7" id="KW-0418">Kinase</keyword>
<dbReference type="GO" id="GO:0005829">
    <property type="term" value="C:cytosol"/>
    <property type="evidence" value="ECO:0007669"/>
    <property type="project" value="TreeGrafter"/>
</dbReference>
<dbReference type="GO" id="GO:0009228">
    <property type="term" value="P:thiamine biosynthetic process"/>
    <property type="evidence" value="ECO:0007669"/>
    <property type="project" value="InterPro"/>
</dbReference>
<dbReference type="GO" id="GO:0043565">
    <property type="term" value="F:sequence-specific DNA binding"/>
    <property type="evidence" value="ECO:0007669"/>
    <property type="project" value="InterPro"/>
</dbReference>
<dbReference type="GO" id="GO:0008902">
    <property type="term" value="F:hydroxymethylpyrimidine kinase activity"/>
    <property type="evidence" value="ECO:0007669"/>
    <property type="project" value="UniProtKB-EC"/>
</dbReference>
<dbReference type="EC" id="2.7.1.49" evidence="2"/>
<evidence type="ECO:0000256" key="2">
    <source>
        <dbReference type="ARBA" id="ARBA00012135"/>
    </source>
</evidence>
<evidence type="ECO:0000256" key="5">
    <source>
        <dbReference type="SAM" id="MobiDB-lite"/>
    </source>
</evidence>
<keyword evidence="7" id="KW-0808">Transferase</keyword>
<dbReference type="SUPFAM" id="SSF53613">
    <property type="entry name" value="Ribokinase-like"/>
    <property type="match status" value="1"/>
</dbReference>
<dbReference type="Pfam" id="PF08543">
    <property type="entry name" value="Phos_pyr_kin"/>
    <property type="match status" value="1"/>
</dbReference>
<evidence type="ECO:0000256" key="3">
    <source>
        <dbReference type="ARBA" id="ARBA00023015"/>
    </source>
</evidence>
<feature type="domain" description="HTH araC/xylS-type" evidence="6">
    <location>
        <begin position="262"/>
        <end position="360"/>
    </location>
</feature>
<name>A0A0H3U7X9_9BACT</name>
<sequence>MKSLQLSPILSITGSDSTGQAGIQADIRTASDLGAYAVTVITAITVQNRNGIRDLHFLPSELVVEQTKAIFSDLHPKAVKIGMLGDERLCRELRGEVIGCRHIVLDPGFLTYLHNVTDLDLCISQFCRHLIPIASLLMLKCAEAEIILHKEIHSDDDMIEAAKELADMGAEWVFLRGSTHAEGRLTALLYGPDTEVFYSSINTEGWQKHGVGGALSTAITTRLSLGDDMLTAITKAHEYLHHQIVYSVETKLDRRRPAEIYNEFLSLIASHYSKAHNLDFYADKLCITPRYLSMICSRTVQKSPKQIIDDYLIQEANTLLSTSGMTIQEITIRLGFSSQAAFSRFYKNQMGVAPSKTTPNPSRQREGNRM</sequence>
<dbReference type="AlphaFoldDB" id="A0A0H3U7X9"/>
<dbReference type="GO" id="GO:0003700">
    <property type="term" value="F:DNA-binding transcription factor activity"/>
    <property type="evidence" value="ECO:0007669"/>
    <property type="project" value="InterPro"/>
</dbReference>
<reference evidence="7" key="1">
    <citation type="submission" date="2013-08" db="EMBL/GenBank/DDBJ databases">
        <title>Comparison of modified E. coli strains.</title>
        <authorList>
            <person name="Juergensen J."/>
            <person name="Bonge A."/>
            <person name="Streit W.R."/>
        </authorList>
    </citation>
    <scope>NUCLEOTIDE SEQUENCE</scope>
</reference>
<dbReference type="InterPro" id="IPR018060">
    <property type="entry name" value="HTH_AraC"/>
</dbReference>
<dbReference type="InterPro" id="IPR004399">
    <property type="entry name" value="HMP/HMP-P_kinase_dom"/>
</dbReference>
<dbReference type="PANTHER" id="PTHR20858">
    <property type="entry name" value="PHOSPHOMETHYLPYRIMIDINE KINASE"/>
    <property type="match status" value="1"/>
</dbReference>
<dbReference type="SUPFAM" id="SSF46689">
    <property type="entry name" value="Homeodomain-like"/>
    <property type="match status" value="1"/>
</dbReference>
<dbReference type="EMBL" id="KF540239">
    <property type="protein sequence ID" value="AIF26601.1"/>
    <property type="molecule type" value="Genomic_DNA"/>
</dbReference>
<evidence type="ECO:0000259" key="6">
    <source>
        <dbReference type="PROSITE" id="PS01124"/>
    </source>
</evidence>
<dbReference type="SMART" id="SM00342">
    <property type="entry name" value="HTH_ARAC"/>
    <property type="match status" value="1"/>
</dbReference>